<sequence>MTTKTVLFSVLEVCKIHEQRLQTALEYLNPVFPLCESKFLTLNSNDLGQLEILTGRFAKLQDLIGSKVFPLLVQAMEEIVKGSSFIDLLEHLEKIELIESVEFWLELRKVRNFVAHEYPDNPKLMVDHLNQIYEATLKLLSYWQGLYTRIQTMNLPD</sequence>
<reference evidence="1 2" key="1">
    <citation type="submission" date="2018-10" db="EMBL/GenBank/DDBJ databases">
        <title>An updated phylogeny of the Alphaproteobacteria reveals that the parasitic Rickettsiales and Holosporales have independent origins.</title>
        <authorList>
            <person name="Munoz-Gomez S.A."/>
            <person name="Hess S."/>
            <person name="Burger G."/>
            <person name="Lang B.F."/>
            <person name="Susko E."/>
            <person name="Slamovits C.H."/>
            <person name="Roger A.J."/>
        </authorList>
    </citation>
    <scope>NUCLEOTIDE SEQUENCE [LARGE SCALE GENOMIC DNA]</scope>
    <source>
        <strain evidence="1">HOLO01</strain>
    </source>
</reference>
<gene>
    <name evidence="1" type="ORF">EQU50_02110</name>
</gene>
<dbReference type="EMBL" id="SCFB01000004">
    <property type="protein sequence ID" value="RZI46408.1"/>
    <property type="molecule type" value="Genomic_DNA"/>
</dbReference>
<keyword evidence="2" id="KW-1185">Reference proteome</keyword>
<dbReference type="SUPFAM" id="SSF81593">
    <property type="entry name" value="Nucleotidyltransferase substrate binding subunit/domain"/>
    <property type="match status" value="1"/>
</dbReference>
<dbReference type="OrthoDB" id="7558937at2"/>
<protein>
    <recommendedName>
        <fullName evidence="3">Toxin-antitoxin system antitoxin subunit</fullName>
    </recommendedName>
</protein>
<evidence type="ECO:0000313" key="1">
    <source>
        <dbReference type="EMBL" id="RZI46408.1"/>
    </source>
</evidence>
<proteinExistence type="predicted"/>
<dbReference type="Proteomes" id="UP000293550">
    <property type="component" value="Unassembled WGS sequence"/>
</dbReference>
<dbReference type="Gene3D" id="1.20.120.330">
    <property type="entry name" value="Nucleotidyltransferases domain 2"/>
    <property type="match status" value="1"/>
</dbReference>
<accession>A0A4Q7DJC3</accession>
<name>A0A4Q7DJC3_9PROT</name>
<dbReference type="AlphaFoldDB" id="A0A4Q7DJC3"/>
<comment type="caution">
    <text evidence="1">The sequence shown here is derived from an EMBL/GenBank/DDBJ whole genome shotgun (WGS) entry which is preliminary data.</text>
</comment>
<evidence type="ECO:0000313" key="2">
    <source>
        <dbReference type="Proteomes" id="UP000293550"/>
    </source>
</evidence>
<evidence type="ECO:0008006" key="3">
    <source>
        <dbReference type="Google" id="ProtNLM"/>
    </source>
</evidence>
<dbReference type="RefSeq" id="WP_130153516.1">
    <property type="nucleotide sequence ID" value="NZ_SCFB01000004.1"/>
</dbReference>
<organism evidence="1 2">
    <name type="scientific">Candidatus Finniella inopinata</name>
    <dbReference type="NCBI Taxonomy" id="1696036"/>
    <lineage>
        <taxon>Bacteria</taxon>
        <taxon>Pseudomonadati</taxon>
        <taxon>Pseudomonadota</taxon>
        <taxon>Alphaproteobacteria</taxon>
        <taxon>Holosporales</taxon>
        <taxon>Candidatus Paracaedibacteraceae</taxon>
        <taxon>Candidatus Finniella</taxon>
    </lineage>
</organism>